<organism evidence="1 2">
    <name type="scientific">Candidatus Yanofskybacteria bacterium CG10_big_fil_rev_8_21_14_0_10_46_23</name>
    <dbReference type="NCBI Taxonomy" id="1975098"/>
    <lineage>
        <taxon>Bacteria</taxon>
        <taxon>Candidatus Yanofskyibacteriota</taxon>
    </lineage>
</organism>
<dbReference type="AlphaFoldDB" id="A0A2H0R605"/>
<proteinExistence type="predicted"/>
<reference evidence="1 2" key="1">
    <citation type="submission" date="2017-09" db="EMBL/GenBank/DDBJ databases">
        <title>Depth-based differentiation of microbial function through sediment-hosted aquifers and enrichment of novel symbionts in the deep terrestrial subsurface.</title>
        <authorList>
            <person name="Probst A.J."/>
            <person name="Ladd B."/>
            <person name="Jarett J.K."/>
            <person name="Geller-Mcgrath D.E."/>
            <person name="Sieber C.M."/>
            <person name="Emerson J.B."/>
            <person name="Anantharaman K."/>
            <person name="Thomas B.C."/>
            <person name="Malmstrom R."/>
            <person name="Stieglmeier M."/>
            <person name="Klingl A."/>
            <person name="Woyke T."/>
            <person name="Ryan C.M."/>
            <person name="Banfield J.F."/>
        </authorList>
    </citation>
    <scope>NUCLEOTIDE SEQUENCE [LARGE SCALE GENOMIC DNA]</scope>
    <source>
        <strain evidence="1">CG10_big_fil_rev_8_21_14_0_10_46_23</strain>
    </source>
</reference>
<gene>
    <name evidence="1" type="ORF">COV31_01150</name>
</gene>
<dbReference type="EMBL" id="PCXO01000005">
    <property type="protein sequence ID" value="PIR41464.1"/>
    <property type="molecule type" value="Genomic_DNA"/>
</dbReference>
<evidence type="ECO:0000313" key="2">
    <source>
        <dbReference type="Proteomes" id="UP000230232"/>
    </source>
</evidence>
<comment type="caution">
    <text evidence="1">The sequence shown here is derived from an EMBL/GenBank/DDBJ whole genome shotgun (WGS) entry which is preliminary data.</text>
</comment>
<protein>
    <submittedName>
        <fullName evidence="1">Uncharacterized protein</fullName>
    </submittedName>
</protein>
<name>A0A2H0R605_9BACT</name>
<evidence type="ECO:0000313" key="1">
    <source>
        <dbReference type="EMBL" id="PIR41464.1"/>
    </source>
</evidence>
<accession>A0A2H0R605</accession>
<sequence length="123" mass="13567">MIIRFLVGLAALGLVIGFVKPDFIQAAKEKTITIINPAAKEKTILSDFKNEINDFENLIHEGKFANLSLEEQADTLKNVIDSSKGHIDELIQSNERADLTSTLSNIIKTIPPFKDSAQCVDPN</sequence>
<dbReference type="Proteomes" id="UP000230232">
    <property type="component" value="Unassembled WGS sequence"/>
</dbReference>